<evidence type="ECO:0000313" key="1">
    <source>
        <dbReference type="EMBL" id="KAL3696630.1"/>
    </source>
</evidence>
<reference evidence="1 2" key="1">
    <citation type="submission" date="2024-09" db="EMBL/GenBank/DDBJ databases">
        <title>Chromosome-scale assembly of Riccia sorocarpa.</title>
        <authorList>
            <person name="Paukszto L."/>
        </authorList>
    </citation>
    <scope>NUCLEOTIDE SEQUENCE [LARGE SCALE GENOMIC DNA]</scope>
    <source>
        <strain evidence="1">LP-2024</strain>
        <tissue evidence="1">Aerial parts of the thallus</tissue>
    </source>
</reference>
<proteinExistence type="predicted"/>
<dbReference type="Proteomes" id="UP001633002">
    <property type="component" value="Unassembled WGS sequence"/>
</dbReference>
<accession>A0ABD3HYT6</accession>
<name>A0ABD3HYT6_9MARC</name>
<dbReference type="EMBL" id="JBJQOH010000002">
    <property type="protein sequence ID" value="KAL3696630.1"/>
    <property type="molecule type" value="Genomic_DNA"/>
</dbReference>
<keyword evidence="2" id="KW-1185">Reference proteome</keyword>
<gene>
    <name evidence="1" type="ORF">R1sor_010706</name>
</gene>
<protein>
    <submittedName>
        <fullName evidence="1">Uncharacterized protein</fullName>
    </submittedName>
</protein>
<organism evidence="1 2">
    <name type="scientific">Riccia sorocarpa</name>
    <dbReference type="NCBI Taxonomy" id="122646"/>
    <lineage>
        <taxon>Eukaryota</taxon>
        <taxon>Viridiplantae</taxon>
        <taxon>Streptophyta</taxon>
        <taxon>Embryophyta</taxon>
        <taxon>Marchantiophyta</taxon>
        <taxon>Marchantiopsida</taxon>
        <taxon>Marchantiidae</taxon>
        <taxon>Marchantiales</taxon>
        <taxon>Ricciaceae</taxon>
        <taxon>Riccia</taxon>
    </lineage>
</organism>
<evidence type="ECO:0000313" key="2">
    <source>
        <dbReference type="Proteomes" id="UP001633002"/>
    </source>
</evidence>
<sequence length="395" mass="44849">MAPRKRKEPEIKVKEAKLNLPTGEMMTRVKEWGLETLFTRDWSQPREDLVRELVRYQNGDATIPRTYKIRGKPKKWTADIWRQVYDLPGASEGGYLIRGKVQFAELQVLKLVVGDKRLSKSGVQIDQVDGTKEFKQFCQLLNPVFAPLRPEHFQHNQLVFYHHAWLALQNPTKPVPNWGEAVEKAVSRQLKSLGASQEPTCLGPYLAHLYSKFNEWGATPTEEKEDEPQKKKGRTLVLSEITPQSSTSSPPMEKELGKFLLDLKKGSTRILSLIQQQGEVKGTETEDDVAETLKRTLTPTPPTDLTPWKNSVTTLLRELSLERAHTQRLKKQRTQLEMEVARGKKIPEMTSWVAEQLKLARDTEQKMGARIEALEAALHAKGGHVTATEEESASS</sequence>
<dbReference type="AlphaFoldDB" id="A0ABD3HYT6"/>
<comment type="caution">
    <text evidence="1">The sequence shown here is derived from an EMBL/GenBank/DDBJ whole genome shotgun (WGS) entry which is preliminary data.</text>
</comment>